<keyword evidence="8" id="KW-0539">Nucleus</keyword>
<dbReference type="SUPFAM" id="SSF49373">
    <property type="entry name" value="Invasin/intimin cell-adhesion fragments"/>
    <property type="match status" value="1"/>
</dbReference>
<dbReference type="InterPro" id="IPR055097">
    <property type="entry name" value="Ig_NUP210_2nd"/>
</dbReference>
<comment type="similarity">
    <text evidence="2">Belongs to the NUP210 family.</text>
</comment>
<evidence type="ECO:0000256" key="3">
    <source>
        <dbReference type="ARBA" id="ARBA00022692"/>
    </source>
</evidence>
<evidence type="ECO:0000256" key="6">
    <source>
        <dbReference type="ARBA" id="ARBA00023136"/>
    </source>
</evidence>
<evidence type="ECO:0000313" key="12">
    <source>
        <dbReference type="EMBL" id="KAK8891936.1"/>
    </source>
</evidence>
<keyword evidence="4" id="KW-0732">Signal</keyword>
<evidence type="ECO:0000256" key="5">
    <source>
        <dbReference type="ARBA" id="ARBA00022989"/>
    </source>
</evidence>
<protein>
    <submittedName>
        <fullName evidence="12">Uncharacterized protein</fullName>
    </submittedName>
</protein>
<dbReference type="Proteomes" id="UP001470230">
    <property type="component" value="Unassembled WGS sequence"/>
</dbReference>
<evidence type="ECO:0000256" key="8">
    <source>
        <dbReference type="ARBA" id="ARBA00023242"/>
    </source>
</evidence>
<evidence type="ECO:0000256" key="7">
    <source>
        <dbReference type="ARBA" id="ARBA00023180"/>
    </source>
</evidence>
<accession>A0ABR2KMH6</accession>
<dbReference type="InterPro" id="IPR045197">
    <property type="entry name" value="NUP210-like"/>
</dbReference>
<evidence type="ECO:0000256" key="9">
    <source>
        <dbReference type="SAM" id="Phobius"/>
    </source>
</evidence>
<proteinExistence type="inferred from homology"/>
<evidence type="ECO:0000259" key="10">
    <source>
        <dbReference type="Pfam" id="PF22967"/>
    </source>
</evidence>
<organism evidence="12 13">
    <name type="scientific">Tritrichomonas musculus</name>
    <dbReference type="NCBI Taxonomy" id="1915356"/>
    <lineage>
        <taxon>Eukaryota</taxon>
        <taxon>Metamonada</taxon>
        <taxon>Parabasalia</taxon>
        <taxon>Tritrichomonadida</taxon>
        <taxon>Tritrichomonadidae</taxon>
        <taxon>Tritrichomonas</taxon>
    </lineage>
</organism>
<gene>
    <name evidence="12" type="ORF">M9Y10_029158</name>
</gene>
<dbReference type="InterPro" id="IPR008964">
    <property type="entry name" value="Invasin/intimin_cell_adhesion"/>
</dbReference>
<feature type="transmembrane region" description="Helical" evidence="9">
    <location>
        <begin position="1573"/>
        <end position="1593"/>
    </location>
</feature>
<keyword evidence="6 9" id="KW-0472">Membrane</keyword>
<evidence type="ECO:0000256" key="2">
    <source>
        <dbReference type="ARBA" id="ARBA00007313"/>
    </source>
</evidence>
<keyword evidence="7" id="KW-0325">Glycoprotein</keyword>
<reference evidence="12 13" key="1">
    <citation type="submission" date="2024-04" db="EMBL/GenBank/DDBJ databases">
        <title>Tritrichomonas musculus Genome.</title>
        <authorList>
            <person name="Alves-Ferreira E."/>
            <person name="Grigg M."/>
            <person name="Lorenzi H."/>
            <person name="Galac M."/>
        </authorList>
    </citation>
    <scope>NUCLEOTIDE SEQUENCE [LARGE SCALE GENOMIC DNA]</scope>
    <source>
        <strain evidence="12 13">EAF2021</strain>
    </source>
</reference>
<keyword evidence="13" id="KW-1185">Reference proteome</keyword>
<feature type="domain" description="NUP210 Ig-like" evidence="10">
    <location>
        <begin position="34"/>
        <end position="105"/>
    </location>
</feature>
<dbReference type="Pfam" id="PF22967">
    <property type="entry name" value="Ig_NUP210_1st"/>
    <property type="match status" value="1"/>
</dbReference>
<comment type="subcellular location">
    <subcellularLocation>
        <location evidence="1">Nucleus membrane</location>
        <topology evidence="1">Single-pass membrane protein</topology>
    </subcellularLocation>
</comment>
<evidence type="ECO:0000256" key="4">
    <source>
        <dbReference type="ARBA" id="ARBA00022729"/>
    </source>
</evidence>
<evidence type="ECO:0000259" key="11">
    <source>
        <dbReference type="Pfam" id="PF22969"/>
    </source>
</evidence>
<sequence>MLFFSFFLFFGASAQLKISHLNALLQFKDPNSAKTPHFTISAEGSCFNWTSLNSDIVRVIPNYQSEKCSTSALVEVVAKGPTRRTTAILAESSLGSTLKCDIFVDSVKKISILTTTRSIYLESSLETLSILAFDSENNTFTSLEGTEIEWKIDKGHIRTISTDEAKLFLPKIMPNKTASLIIQGTKIGETWAEATLNGIHHAHVDLVVVKALTFLPSPIIRTLPYHHIPFKLCSARSNNFKQSFKIDGTPIGVTVGKDHISQVEFDSSHCISQIQLPSNLYSISTSNVKTMTADQNAYATTHEVGESTITAMDASINDNIASTLVYVMYPSIVDQPEQYIALGDDPIFDPILKDKDGRPLDIFEPIQWEIIGEWKTVGTKHIKLKYHDFSFIAIVHVCPPLIMDPPEAVLPVHHNGYVVKPIGGSGYYEFSVDDQMILSYSGSSYKISTSREGRTKIRVQDKKIRKYHNYSEILVSKVAYIDIQIERRELINDYFQPKCDIYAIENKRFSVEITYKTISTKPDVVSAQMKAQNPGFSQIYCEAGPEGTQSAKVTVSAADYLRAEVKGRGSPNSIIPLTVAGGVLQWPESQPPTIEVTCSNAKVTNFHYNHFSVDREYKGYCTAIMQNKKTDMNPYPLKVTSDFWLNVSYVDHFDLYVTDEKASDNVQCNAPLRRLSYFDVFNDTFKNHIKAYRIVSGHLHKLFVFPRDIQGYIINYYSAVPFDLRSSIGEQLRPIDNHGRQGETVFHYIPSMTTDLSITSPDLNPSVTSLIEIKPIRVPQTRTVYYKPNYPYTFPIEEGSGYYKTLTQNAQFVSGNLQVTPQRPGTQLVSVIDSCTDQSTQYFNLNALSVENLQIVAPPVVFVNTEFDAQVKAYGQKLILIPEDLLPEAGITLKPDWSRQVKLDTWRLKPTHIGKLYLTASSENDVTTTTTVDVIDALLIQPQYIELLPGDRELISIITGPKDIIFEFEPNAELIAKVVRANDDRYAVVGLTPGNITINAYIKNHELMQEAKPFPIYVRVLRPISLVFDPSTRQPIQTGYIGLRLLVLTDAGYRIPKRAKWDWQPQTQTSMSYSYVQINSSYAFINLSSPSVPLPNSQVQDVIVSVEAYNSLRAEYLTPIEPKLIITTPQLIILPPHCTFQITIFDYGDSNMMQSCTFKPENETVVTCEGGLIRSYSDEGETTINVFFGHQKVAVTVRVSKPAFFHIHQITSSDIRLMLLDPYGLIYSSVNGVKFTLTGPGGFTASEMNSRGYCRVQFPSEDLIKLDAIASNSEFSLETSAQISVKQRIIPSNVVLMKGATMNFQCTSLTPQWSSSDASVLSISSDGSVYANRAGSIKISCGPNIYSKVTVTEMVSIELVNQPNDEFQIYPIYSPPLAPPSGNSDEEFQFKEPTDLTFDCIFEETSCASVYFKRNETGYFCVLKRFENDDPNAKDKYLKCPPKSKLRAVVSSESSNLKLTSEAPITYIGNIDFGVPNEMKFTVSDTKRKVEVPVKLHYTEVDVQSPKNIDVEWLPNDVGIVIRVDETFRTQGTVILEHKESGEKVTIDIVQESSPNEEKSLYHKREFKLSKEILFVLALIAMFLSILFIIILLTSD</sequence>
<feature type="domain" description="NUP210 Ig-like" evidence="11">
    <location>
        <begin position="114"/>
        <end position="158"/>
    </location>
</feature>
<dbReference type="PANTHER" id="PTHR23019:SF0">
    <property type="entry name" value="NUCLEAR PORE MEMBRANE GLYCOPROTEIN 210"/>
    <property type="match status" value="1"/>
</dbReference>
<dbReference type="Pfam" id="PF22969">
    <property type="entry name" value="Ig_NUP210_2nd"/>
    <property type="match status" value="1"/>
</dbReference>
<name>A0ABR2KMH6_9EUKA</name>
<evidence type="ECO:0000256" key="1">
    <source>
        <dbReference type="ARBA" id="ARBA00004590"/>
    </source>
</evidence>
<evidence type="ECO:0000313" key="13">
    <source>
        <dbReference type="Proteomes" id="UP001470230"/>
    </source>
</evidence>
<dbReference type="EMBL" id="JAPFFF010000004">
    <property type="protein sequence ID" value="KAK8891936.1"/>
    <property type="molecule type" value="Genomic_DNA"/>
</dbReference>
<comment type="caution">
    <text evidence="12">The sequence shown here is derived from an EMBL/GenBank/DDBJ whole genome shotgun (WGS) entry which is preliminary data.</text>
</comment>
<dbReference type="PANTHER" id="PTHR23019">
    <property type="entry name" value="NUCLEAR PORE MEMBRANE GLYCOPROTEIN GP210-RELATED"/>
    <property type="match status" value="1"/>
</dbReference>
<keyword evidence="3 9" id="KW-0812">Transmembrane</keyword>
<keyword evidence="5 9" id="KW-1133">Transmembrane helix</keyword>
<dbReference type="InterPro" id="IPR055096">
    <property type="entry name" value="Ig_NUP210_1st"/>
</dbReference>